<dbReference type="RefSeq" id="WP_055062520.1">
    <property type="nucleotide sequence ID" value="NZ_CP100127.1"/>
</dbReference>
<dbReference type="CDD" id="cd03812">
    <property type="entry name" value="GT4_CapH-like"/>
    <property type="match status" value="1"/>
</dbReference>
<dbReference type="PANTHER" id="PTHR45947:SF3">
    <property type="entry name" value="SULFOQUINOVOSYL TRANSFERASE SQD2"/>
    <property type="match status" value="1"/>
</dbReference>
<evidence type="ECO:0000313" key="3">
    <source>
        <dbReference type="EMBL" id="TYL61075.1"/>
    </source>
</evidence>
<reference evidence="3 4" key="1">
    <citation type="submission" date="2019-08" db="EMBL/GenBank/DDBJ databases">
        <authorList>
            <person name="Duncan S."/>
            <person name="Walker A."/>
        </authorList>
    </citation>
    <scope>NUCLEOTIDE SEQUENCE [LARGE SCALE GENOMIC DNA]</scope>
    <source>
        <strain evidence="3 4">T3WBe13</strain>
    </source>
</reference>
<keyword evidence="3" id="KW-0808">Transferase</keyword>
<name>A0A5S4VWA5_9FIRM</name>
<reference evidence="3 4" key="2">
    <citation type="submission" date="2019-09" db="EMBL/GenBank/DDBJ databases">
        <title>Strain-level analysis of Eubacterium rectale using genomes from metagenomes.</title>
        <authorList>
            <person name="Karcher N."/>
            <person name="Segata N."/>
        </authorList>
    </citation>
    <scope>NUCLEOTIDE SEQUENCE [LARGE SCALE GENOMIC DNA]</scope>
    <source>
        <strain evidence="3 4">T3WBe13</strain>
    </source>
</reference>
<protein>
    <submittedName>
        <fullName evidence="3">Glycosyltransferase family 1 protein</fullName>
    </submittedName>
</protein>
<dbReference type="InterPro" id="IPR050194">
    <property type="entry name" value="Glycosyltransferase_grp1"/>
</dbReference>
<sequence>MRVLQVVNDMHRAGLETMLMNYYRNMNRDEIQFDFLTHRPYKSDYDDEILSLGGKMYYAPRLYPQNYLNYFKWMKDFFAKHLEYQIIHSHIDAMSYLPLMTAKKAGVPIRIAHSHNTSIDRDFKYPLKQLFRTQITGVANVYCACGKEAGQFLFGKRPFKVIPNAIEVDRFLYHQEVRHRVRMKLNLSGKYVVGHVGRLSYQKNHDYLIDIFEELYQRDQNARLLLIGTGDKEKALRDKVQKKALEEAVLFLGNREDVNELYQAMDIFVMPSFFEGIPVTGIEAQFSGLTCLFSDRVPSEVDFSGNCVFIPLSANKSVWVRKIMEERKEKDRLAKSQRVVGTQYNIQNAHSILEDYYKELESRIK</sequence>
<dbReference type="GO" id="GO:0016758">
    <property type="term" value="F:hexosyltransferase activity"/>
    <property type="evidence" value="ECO:0007669"/>
    <property type="project" value="TreeGrafter"/>
</dbReference>
<dbReference type="Gene3D" id="3.40.50.2000">
    <property type="entry name" value="Glycogen Phosphorylase B"/>
    <property type="match status" value="2"/>
</dbReference>
<dbReference type="InterPro" id="IPR001296">
    <property type="entry name" value="Glyco_trans_1"/>
</dbReference>
<feature type="domain" description="Glycosyl transferase family 1" evidence="1">
    <location>
        <begin position="184"/>
        <end position="299"/>
    </location>
</feature>
<comment type="caution">
    <text evidence="3">The sequence shown here is derived from an EMBL/GenBank/DDBJ whole genome shotgun (WGS) entry which is preliminary data.</text>
</comment>
<dbReference type="SUPFAM" id="SSF53756">
    <property type="entry name" value="UDP-Glycosyltransferase/glycogen phosphorylase"/>
    <property type="match status" value="1"/>
</dbReference>
<dbReference type="Pfam" id="PF00534">
    <property type="entry name" value="Glycos_transf_1"/>
    <property type="match status" value="1"/>
</dbReference>
<evidence type="ECO:0000313" key="4">
    <source>
        <dbReference type="Proteomes" id="UP000324327"/>
    </source>
</evidence>
<dbReference type="EMBL" id="VSTF01000002">
    <property type="protein sequence ID" value="TYL61075.1"/>
    <property type="molecule type" value="Genomic_DNA"/>
</dbReference>
<dbReference type="Pfam" id="PF13439">
    <property type="entry name" value="Glyco_transf_4"/>
    <property type="match status" value="1"/>
</dbReference>
<evidence type="ECO:0000259" key="1">
    <source>
        <dbReference type="Pfam" id="PF00534"/>
    </source>
</evidence>
<dbReference type="Proteomes" id="UP000324327">
    <property type="component" value="Unassembled WGS sequence"/>
</dbReference>
<dbReference type="PANTHER" id="PTHR45947">
    <property type="entry name" value="SULFOQUINOVOSYL TRANSFERASE SQD2"/>
    <property type="match status" value="1"/>
</dbReference>
<organism evidence="3 4">
    <name type="scientific">Agathobacter rectalis</name>
    <dbReference type="NCBI Taxonomy" id="39491"/>
    <lineage>
        <taxon>Bacteria</taxon>
        <taxon>Bacillati</taxon>
        <taxon>Bacillota</taxon>
        <taxon>Clostridia</taxon>
        <taxon>Lachnospirales</taxon>
        <taxon>Lachnospiraceae</taxon>
        <taxon>Agathobacter</taxon>
    </lineage>
</organism>
<accession>A0A5S4VWA5</accession>
<evidence type="ECO:0000259" key="2">
    <source>
        <dbReference type="Pfam" id="PF13439"/>
    </source>
</evidence>
<gene>
    <name evidence="3" type="ORF">FYL31_01960</name>
</gene>
<dbReference type="InterPro" id="IPR028098">
    <property type="entry name" value="Glyco_trans_4-like_N"/>
</dbReference>
<dbReference type="AlphaFoldDB" id="A0A5S4VWA5"/>
<feature type="domain" description="Glycosyltransferase subfamily 4-like N-terminal" evidence="2">
    <location>
        <begin position="14"/>
        <end position="170"/>
    </location>
</feature>
<proteinExistence type="predicted"/>